<organism evidence="3 4">
    <name type="scientific">Thermoanaerobacterium butyriciformans</name>
    <dbReference type="NCBI Taxonomy" id="1702242"/>
    <lineage>
        <taxon>Bacteria</taxon>
        <taxon>Bacillati</taxon>
        <taxon>Bacillota</taxon>
        <taxon>Clostridia</taxon>
        <taxon>Thermoanaerobacterales</taxon>
        <taxon>Thermoanaerobacteraceae</taxon>
        <taxon>Thermoanaerobacterium</taxon>
    </lineage>
</organism>
<dbReference type="Proteomes" id="UP001166402">
    <property type="component" value="Unassembled WGS sequence"/>
</dbReference>
<evidence type="ECO:0000259" key="2">
    <source>
        <dbReference type="Pfam" id="PF04471"/>
    </source>
</evidence>
<dbReference type="EMBL" id="JAGGLT010000003">
    <property type="protein sequence ID" value="MBP2070929.1"/>
    <property type="molecule type" value="Genomic_DNA"/>
</dbReference>
<keyword evidence="4" id="KW-1185">Reference proteome</keyword>
<sequence length="587" mass="68751">MADDKLIYAIEERIGQPDLFTGRKEELSYFERWADEIPMKLSRSTALLSRRKKGKTALVERLYNIIYTKNGSLVPFYFEVKEGSKWIVDFALNFYASFISQYLGFKLRDVNLCRTIKSLDELNEIASKNGYKAISDNIKLFKDALKDKDMVDTIWNNAQSAPHRIASVTGDYIVQIIDEFQFINSEIFRDKECTAVMNDLAGSYLSLAESKVAPMLVTGSWVSWLKNIIRGQLPGRFIETELNNLKEEEGLEAIYNYSIITDVPVSDDVALYLNKLVNSDPFYISAIIRSIYKDKDLTTIDGLMKTLNFELRRGSIYGTWMEYISRTLSTVNDKNAKKIVLFLSKNREKEWTRQEIIAKCNLPYDDREAENKLQMLIKGDLISEGSTSIRYRGMTDDIFYKVFRYKYEEEIDNFPLEKILDEEREKELMQIEALQKEIKSLKGREKYYKGHILEYVLMKYLKFEQYKKENATLKDKVYNPIQEAEFTRYQEVKPYKVMLEGGREHEVDIWAKSYEEGKDLFIEVKSWERSISKSDTEKFVKTVRDMKTLGIKGYFIYYSLNGFEDDAKKYLNENGIMYADKKSWAIV</sequence>
<comment type="caution">
    <text evidence="3">The sequence shown here is derived from an EMBL/GenBank/DDBJ whole genome shotgun (WGS) entry which is preliminary data.</text>
</comment>
<name>A0ABS4NB84_9THEO</name>
<dbReference type="RefSeq" id="WP_209452898.1">
    <property type="nucleotide sequence ID" value="NZ_JAGGLT010000003.1"/>
</dbReference>
<feature type="domain" description="Restriction endonuclease type IV Mrr" evidence="2">
    <location>
        <begin position="499"/>
        <end position="580"/>
    </location>
</feature>
<evidence type="ECO:0000313" key="3">
    <source>
        <dbReference type="EMBL" id="MBP2070929.1"/>
    </source>
</evidence>
<feature type="coiled-coil region" evidence="1">
    <location>
        <begin position="417"/>
        <end position="444"/>
    </location>
</feature>
<dbReference type="InterPro" id="IPR007560">
    <property type="entry name" value="Restrct_endonuc_IV_Mrr"/>
</dbReference>
<dbReference type="InterPro" id="IPR027417">
    <property type="entry name" value="P-loop_NTPase"/>
</dbReference>
<evidence type="ECO:0000313" key="4">
    <source>
        <dbReference type="Proteomes" id="UP001166402"/>
    </source>
</evidence>
<evidence type="ECO:0000256" key="1">
    <source>
        <dbReference type="SAM" id="Coils"/>
    </source>
</evidence>
<dbReference type="SUPFAM" id="SSF52540">
    <property type="entry name" value="P-loop containing nucleoside triphosphate hydrolases"/>
    <property type="match status" value="1"/>
</dbReference>
<reference evidence="3" key="1">
    <citation type="submission" date="2021-03" db="EMBL/GenBank/DDBJ databases">
        <title>Genomic Encyclopedia of Type Strains, Phase IV (KMG-IV): sequencing the most valuable type-strain genomes for metagenomic binning, comparative biology and taxonomic classification.</title>
        <authorList>
            <person name="Goeker M."/>
        </authorList>
    </citation>
    <scope>NUCLEOTIDE SEQUENCE</scope>
    <source>
        <strain evidence="3">DSM 101588</strain>
    </source>
</reference>
<dbReference type="InterPro" id="IPR011335">
    <property type="entry name" value="Restrct_endonuc-II-like"/>
</dbReference>
<dbReference type="Pfam" id="PF04471">
    <property type="entry name" value="Mrr_cat"/>
    <property type="match status" value="1"/>
</dbReference>
<dbReference type="Gene3D" id="3.40.50.300">
    <property type="entry name" value="P-loop containing nucleotide triphosphate hydrolases"/>
    <property type="match status" value="1"/>
</dbReference>
<protein>
    <recommendedName>
        <fullName evidence="2">Restriction endonuclease type IV Mrr domain-containing protein</fullName>
    </recommendedName>
</protein>
<proteinExistence type="predicted"/>
<dbReference type="SUPFAM" id="SSF52980">
    <property type="entry name" value="Restriction endonuclease-like"/>
    <property type="match status" value="1"/>
</dbReference>
<keyword evidence="1" id="KW-0175">Coiled coil</keyword>
<gene>
    <name evidence="3" type="ORF">J2Z80_000429</name>
</gene>
<accession>A0ABS4NB84</accession>